<dbReference type="EMBL" id="CAJPWZ010002939">
    <property type="protein sequence ID" value="CAG2248445.1"/>
    <property type="molecule type" value="Genomic_DNA"/>
</dbReference>
<evidence type="ECO:0000313" key="3">
    <source>
        <dbReference type="Proteomes" id="UP000683360"/>
    </source>
</evidence>
<proteinExistence type="predicted"/>
<protein>
    <submittedName>
        <fullName evidence="2">Uncharacterized protein</fullName>
    </submittedName>
</protein>
<feature type="compositionally biased region" description="Polar residues" evidence="1">
    <location>
        <begin position="122"/>
        <end position="135"/>
    </location>
</feature>
<organism evidence="2 3">
    <name type="scientific">Mytilus edulis</name>
    <name type="common">Blue mussel</name>
    <dbReference type="NCBI Taxonomy" id="6550"/>
    <lineage>
        <taxon>Eukaryota</taxon>
        <taxon>Metazoa</taxon>
        <taxon>Spiralia</taxon>
        <taxon>Lophotrochozoa</taxon>
        <taxon>Mollusca</taxon>
        <taxon>Bivalvia</taxon>
        <taxon>Autobranchia</taxon>
        <taxon>Pteriomorphia</taxon>
        <taxon>Mytilida</taxon>
        <taxon>Mytiloidea</taxon>
        <taxon>Mytilidae</taxon>
        <taxon>Mytilinae</taxon>
        <taxon>Mytilus</taxon>
    </lineage>
</organism>
<gene>
    <name evidence="2" type="ORF">MEDL_60295</name>
</gene>
<accession>A0A8S3V122</accession>
<comment type="caution">
    <text evidence="2">The sequence shown here is derived from an EMBL/GenBank/DDBJ whole genome shotgun (WGS) entry which is preliminary data.</text>
</comment>
<reference evidence="2" key="1">
    <citation type="submission" date="2021-03" db="EMBL/GenBank/DDBJ databases">
        <authorList>
            <person name="Bekaert M."/>
        </authorList>
    </citation>
    <scope>NUCLEOTIDE SEQUENCE</scope>
</reference>
<evidence type="ECO:0000313" key="2">
    <source>
        <dbReference type="EMBL" id="CAG2248445.1"/>
    </source>
</evidence>
<dbReference type="AlphaFoldDB" id="A0A8S3V122"/>
<dbReference type="Proteomes" id="UP000683360">
    <property type="component" value="Unassembled WGS sequence"/>
</dbReference>
<keyword evidence="3" id="KW-1185">Reference proteome</keyword>
<name>A0A8S3V122_MYTED</name>
<evidence type="ECO:0000256" key="1">
    <source>
        <dbReference type="SAM" id="MobiDB-lite"/>
    </source>
</evidence>
<feature type="region of interest" description="Disordered" evidence="1">
    <location>
        <begin position="122"/>
        <end position="152"/>
    </location>
</feature>
<sequence length="175" mass="19558">MYSNVVRAIDDNSNTVSGASSAVGSTSADSYSVRLKHRILMTTITTLRDNIGIVSDVLVNEIENKANYLYNEACPEHVTNLDKDRLKQCEKVFQQAFVLFKDGLENMSISLNEIQEICKKTSVPTTDDQTQNRGNTPFDPIEPNSSRDYEFIPTSKTDCSLTDRLTSSERSTTKC</sequence>